<accession>A0A9W6H8B9</accession>
<keyword evidence="1" id="KW-0732">Signal</keyword>
<reference evidence="2" key="1">
    <citation type="journal article" date="2014" name="Int. J. Syst. Evol. Microbiol.">
        <title>Complete genome sequence of Corynebacterium casei LMG S-19264T (=DSM 44701T), isolated from a smear-ripened cheese.</title>
        <authorList>
            <consortium name="US DOE Joint Genome Institute (JGI-PGF)"/>
            <person name="Walter F."/>
            <person name="Albersmeier A."/>
            <person name="Kalinowski J."/>
            <person name="Ruckert C."/>
        </authorList>
    </citation>
    <scope>NUCLEOTIDE SEQUENCE</scope>
    <source>
        <strain evidence="2">VKM Ac-1401</strain>
    </source>
</reference>
<feature type="chain" id="PRO_5040994927" description="Lipoprotein" evidence="1">
    <location>
        <begin position="32"/>
        <end position="149"/>
    </location>
</feature>
<sequence length="149" mass="15013">MISTPAPARSAARVRLPFAAAGVLLVSLALAGCSTASNKPIDQYAGEPKGVEAPASSAGGAAYAVWMKNGQQFAITLYGSSSCPPKIASVSTVASNQLKATLAPAPGGVCTRDYVPYTTVFRTPSGITTTSDVTVKLPDSTLTLPGLPG</sequence>
<protein>
    <recommendedName>
        <fullName evidence="4">Lipoprotein</fullName>
    </recommendedName>
</protein>
<reference evidence="2" key="2">
    <citation type="submission" date="2023-01" db="EMBL/GenBank/DDBJ databases">
        <authorList>
            <person name="Sun Q."/>
            <person name="Evtushenko L."/>
        </authorList>
    </citation>
    <scope>NUCLEOTIDE SEQUENCE</scope>
    <source>
        <strain evidence="2">VKM Ac-1401</strain>
    </source>
</reference>
<dbReference type="AlphaFoldDB" id="A0A9W6H8B9"/>
<dbReference type="Proteomes" id="UP001142372">
    <property type="component" value="Unassembled WGS sequence"/>
</dbReference>
<dbReference type="EMBL" id="BSEN01000003">
    <property type="protein sequence ID" value="GLJ75324.1"/>
    <property type="molecule type" value="Genomic_DNA"/>
</dbReference>
<name>A0A9W6H8B9_9MICO</name>
<keyword evidence="3" id="KW-1185">Reference proteome</keyword>
<organism evidence="2 3">
    <name type="scientific">Leifsonia poae</name>
    <dbReference type="NCBI Taxonomy" id="110933"/>
    <lineage>
        <taxon>Bacteria</taxon>
        <taxon>Bacillati</taxon>
        <taxon>Actinomycetota</taxon>
        <taxon>Actinomycetes</taxon>
        <taxon>Micrococcales</taxon>
        <taxon>Microbacteriaceae</taxon>
        <taxon>Leifsonia</taxon>
    </lineage>
</organism>
<gene>
    <name evidence="2" type="ORF">GCM10017584_08980</name>
</gene>
<evidence type="ECO:0000313" key="3">
    <source>
        <dbReference type="Proteomes" id="UP001142372"/>
    </source>
</evidence>
<evidence type="ECO:0000256" key="1">
    <source>
        <dbReference type="SAM" id="SignalP"/>
    </source>
</evidence>
<evidence type="ECO:0000313" key="2">
    <source>
        <dbReference type="EMBL" id="GLJ75324.1"/>
    </source>
</evidence>
<evidence type="ECO:0008006" key="4">
    <source>
        <dbReference type="Google" id="ProtNLM"/>
    </source>
</evidence>
<proteinExistence type="predicted"/>
<feature type="signal peptide" evidence="1">
    <location>
        <begin position="1"/>
        <end position="31"/>
    </location>
</feature>
<comment type="caution">
    <text evidence="2">The sequence shown here is derived from an EMBL/GenBank/DDBJ whole genome shotgun (WGS) entry which is preliminary data.</text>
</comment>
<dbReference type="RefSeq" id="WP_271176009.1">
    <property type="nucleotide sequence ID" value="NZ_BAAAJO010000001.1"/>
</dbReference>